<proteinExistence type="predicted"/>
<keyword evidence="3" id="KW-1185">Reference proteome</keyword>
<organism evidence="2 3">
    <name type="scientific">Prorocentrum cordatum</name>
    <dbReference type="NCBI Taxonomy" id="2364126"/>
    <lineage>
        <taxon>Eukaryota</taxon>
        <taxon>Sar</taxon>
        <taxon>Alveolata</taxon>
        <taxon>Dinophyceae</taxon>
        <taxon>Prorocentrales</taxon>
        <taxon>Prorocentraceae</taxon>
        <taxon>Prorocentrum</taxon>
    </lineage>
</organism>
<evidence type="ECO:0000313" key="3">
    <source>
        <dbReference type="Proteomes" id="UP001189429"/>
    </source>
</evidence>
<keyword evidence="1" id="KW-0732">Signal</keyword>
<dbReference type="Proteomes" id="UP001189429">
    <property type="component" value="Unassembled WGS sequence"/>
</dbReference>
<comment type="caution">
    <text evidence="2">The sequence shown here is derived from an EMBL/GenBank/DDBJ whole genome shotgun (WGS) entry which is preliminary data.</text>
</comment>
<name>A0ABN9RIM1_9DINO</name>
<evidence type="ECO:0000256" key="1">
    <source>
        <dbReference type="SAM" id="SignalP"/>
    </source>
</evidence>
<feature type="chain" id="PRO_5047086693" evidence="1">
    <location>
        <begin position="43"/>
        <end position="763"/>
    </location>
</feature>
<sequence>MPCSSPGGRSPRRRAHGLRLAPRAWALRPLLLLLLPLRPQSAGPFLRASPAEVNASIGRDEAEPWYSGDPRCWRYSEEGEREGWIMASGEADLEQPDWKRIFLERPSLVKRMCCSEGHHGSCWRGGFTFQRCCTRLGRAAAAGAGVEEKRGSLCVATPEVRAACCAVYSPPLCWTPQETKLEFFWRCCARPDPPTAEPVFAGQCHTRLWIEEVFSRHICKAVAAPPMRPSDLRCLADHFYSTGDALPALLPILEGLAARGRDGLAMCPAAAVLAQLLRLEQGLHQVPLGGTLRELRQLRSFWLLLWRARRWPASNATVAGRRPRSAEWAEEEEEAALSALVFRGFSRVESRAAELQRVVARRDRDGFGVHLVIPICWPPDAAHIDTAIQDFFKPARMKWCKLFVYDLCYSLLPHDSFELYSMRNDVEISIAEPGETAMRQKAAARWRRDPQFEWLRQLADCFGELIVVPFHQEIHLSEETSILHHVATHHQNLPDVVLLLHPDFYEHVSQNAMETVLKSLSLRQWPAETSFLHLGHRHNGPEDENGRVASEVRTYCSVRPGAAGATGKGVFAGVTRLERTSDRGPSGNFCLWYEFVWWLVFERPFDLEVDDFGGYDYAQIAFTREAALRRPQAWWARVWRALCTRSNYELLLGTRFVSWVDLSVNDHWNTSERANARDWAKRFHKGLELTFENLWHAFFFPDADSLLWQTRFRNPDVPLSFKFSVLSSNNPRLLQYYRWNRGPCGHGTGELSQPSYSTGLRRP</sequence>
<evidence type="ECO:0000313" key="2">
    <source>
        <dbReference type="EMBL" id="CAK0817597.1"/>
    </source>
</evidence>
<gene>
    <name evidence="2" type="ORF">PCOR1329_LOCUS20161</name>
</gene>
<feature type="signal peptide" evidence="1">
    <location>
        <begin position="1"/>
        <end position="42"/>
    </location>
</feature>
<reference evidence="2" key="1">
    <citation type="submission" date="2023-10" db="EMBL/GenBank/DDBJ databases">
        <authorList>
            <person name="Chen Y."/>
            <person name="Shah S."/>
            <person name="Dougan E. K."/>
            <person name="Thang M."/>
            <person name="Chan C."/>
        </authorList>
    </citation>
    <scope>NUCLEOTIDE SEQUENCE [LARGE SCALE GENOMIC DNA]</scope>
</reference>
<protein>
    <submittedName>
        <fullName evidence="2">Uncharacterized protein</fullName>
    </submittedName>
</protein>
<dbReference type="EMBL" id="CAUYUJ010006513">
    <property type="protein sequence ID" value="CAK0817597.1"/>
    <property type="molecule type" value="Genomic_DNA"/>
</dbReference>
<accession>A0ABN9RIM1</accession>